<dbReference type="Gene3D" id="3.10.400.10">
    <property type="entry name" value="Sulfate adenylyltransferase"/>
    <property type="match status" value="1"/>
</dbReference>
<dbReference type="RefSeq" id="WP_046511183.1">
    <property type="nucleotide sequence ID" value="NZ_LAYZ01000001.1"/>
</dbReference>
<dbReference type="Pfam" id="PF04266">
    <property type="entry name" value="ASCH"/>
    <property type="match status" value="1"/>
</dbReference>
<evidence type="ECO:0000259" key="1">
    <source>
        <dbReference type="SMART" id="SM01022"/>
    </source>
</evidence>
<feature type="domain" description="ASCH" evidence="1">
    <location>
        <begin position="25"/>
        <end position="145"/>
    </location>
</feature>
<dbReference type="PANTHER" id="PTHR39203:SF1">
    <property type="entry name" value="CYTOPLASMIC PROTEIN"/>
    <property type="match status" value="1"/>
</dbReference>
<dbReference type="InterPro" id="IPR015947">
    <property type="entry name" value="PUA-like_sf"/>
</dbReference>
<dbReference type="SUPFAM" id="SSF88697">
    <property type="entry name" value="PUA domain-like"/>
    <property type="match status" value="1"/>
</dbReference>
<dbReference type="AlphaFoldDB" id="A0A0M2SMG0"/>
<dbReference type="InterPro" id="IPR007374">
    <property type="entry name" value="ASCH_domain"/>
</dbReference>
<evidence type="ECO:0000313" key="3">
    <source>
        <dbReference type="Proteomes" id="UP000034287"/>
    </source>
</evidence>
<dbReference type="PANTHER" id="PTHR39203">
    <property type="entry name" value="CYTOPLASMIC PROTEIN-RELATED"/>
    <property type="match status" value="1"/>
</dbReference>
<dbReference type="Proteomes" id="UP000034287">
    <property type="component" value="Unassembled WGS sequence"/>
</dbReference>
<dbReference type="PIRSF" id="PIRSF021320">
    <property type="entry name" value="DUF984"/>
    <property type="match status" value="1"/>
</dbReference>
<dbReference type="OrthoDB" id="9807542at2"/>
<keyword evidence="3" id="KW-1185">Reference proteome</keyword>
<accession>A0A0M2SMG0</accession>
<protein>
    <submittedName>
        <fullName evidence="2">RNA-binding protein</fullName>
    </submittedName>
</protein>
<evidence type="ECO:0000313" key="2">
    <source>
        <dbReference type="EMBL" id="KKK35423.1"/>
    </source>
</evidence>
<gene>
    <name evidence="2" type="ORF">WN59_00905</name>
</gene>
<sequence length="149" mass="17060">MNLEAKTYWNNYWGDKKAPESVTAWQFGADPDYLAQLVVDGIKTATCSGHIFYNLENESLPTTEDYSVILNKSDEPVAIIKTTEVGIMPMNEVSEEFAVAEGEGDRTYQYWWDAHEKFFKEELKGTGYGFSEDMLLVCERFEVVDVKEN</sequence>
<dbReference type="STRING" id="1432562.WN59_00905"/>
<dbReference type="EMBL" id="LAYZ01000001">
    <property type="protein sequence ID" value="KKK35423.1"/>
    <property type="molecule type" value="Genomic_DNA"/>
</dbReference>
<proteinExistence type="predicted"/>
<organism evidence="2 3">
    <name type="scientific">Salinicoccus sediminis</name>
    <dbReference type="NCBI Taxonomy" id="1432562"/>
    <lineage>
        <taxon>Bacteria</taxon>
        <taxon>Bacillati</taxon>
        <taxon>Bacillota</taxon>
        <taxon>Bacilli</taxon>
        <taxon>Bacillales</taxon>
        <taxon>Staphylococcaceae</taxon>
        <taxon>Salinicoccus</taxon>
    </lineage>
</organism>
<dbReference type="InterPro" id="IPR009326">
    <property type="entry name" value="DUF984"/>
</dbReference>
<name>A0A0M2SMG0_9STAP</name>
<dbReference type="PATRIC" id="fig|1432562.3.peg.187"/>
<dbReference type="SMART" id="SM01022">
    <property type="entry name" value="ASCH"/>
    <property type="match status" value="1"/>
</dbReference>
<reference evidence="2 3" key="1">
    <citation type="submission" date="2015-04" db="EMBL/GenBank/DDBJ databases">
        <title>Taxonomic description and genome sequence of Salinicoccus sediminis sp. nov., a novel hyper halotolerant bacterium isolated from marine sediment.</title>
        <authorList>
            <person name="Mathan Kumar R."/>
            <person name="Kaur G."/>
            <person name="Kumar N."/>
            <person name="Kumar A."/>
            <person name="Singh N.K."/>
            <person name="Kaur N."/>
            <person name="Mayilraj S."/>
        </authorList>
    </citation>
    <scope>NUCLEOTIDE SEQUENCE [LARGE SCALE GENOMIC DNA]</scope>
    <source>
        <strain evidence="2 3">SV-16</strain>
    </source>
</reference>
<comment type="caution">
    <text evidence="2">The sequence shown here is derived from an EMBL/GenBank/DDBJ whole genome shotgun (WGS) entry which is preliminary data.</text>
</comment>
<dbReference type="CDD" id="cd06553">
    <property type="entry name" value="ASCH_Ef3133_like"/>
    <property type="match status" value="1"/>
</dbReference>